<evidence type="ECO:0000256" key="7">
    <source>
        <dbReference type="SAM" id="Phobius"/>
    </source>
</evidence>
<evidence type="ECO:0000256" key="4">
    <source>
        <dbReference type="ARBA" id="ARBA00022692"/>
    </source>
</evidence>
<dbReference type="OrthoDB" id="9813426at2"/>
<evidence type="ECO:0000313" key="9">
    <source>
        <dbReference type="EMBL" id="APZ33534.1"/>
    </source>
</evidence>
<proteinExistence type="inferred from homology"/>
<gene>
    <name evidence="9" type="ORF">BOH66_04040</name>
</gene>
<dbReference type="InterPro" id="IPR032816">
    <property type="entry name" value="VTT_dom"/>
</dbReference>
<dbReference type="STRING" id="36805.BOH66_04040"/>
<evidence type="ECO:0000256" key="6">
    <source>
        <dbReference type="ARBA" id="ARBA00023136"/>
    </source>
</evidence>
<dbReference type="PANTHER" id="PTHR42709">
    <property type="entry name" value="ALKALINE PHOSPHATASE LIKE PROTEIN"/>
    <property type="match status" value="1"/>
</dbReference>
<evidence type="ECO:0000256" key="5">
    <source>
        <dbReference type="ARBA" id="ARBA00022989"/>
    </source>
</evidence>
<keyword evidence="3" id="KW-1003">Cell membrane</keyword>
<dbReference type="InterPro" id="IPR051311">
    <property type="entry name" value="DedA_domain"/>
</dbReference>
<dbReference type="KEGG" id="maur:BOH66_04040"/>
<name>A0A1P8U612_9MICO</name>
<keyword evidence="5 7" id="KW-1133">Transmembrane helix</keyword>
<organism evidence="9 10">
    <name type="scientific">Microbacterium aurum</name>
    <dbReference type="NCBI Taxonomy" id="36805"/>
    <lineage>
        <taxon>Bacteria</taxon>
        <taxon>Bacillati</taxon>
        <taxon>Actinomycetota</taxon>
        <taxon>Actinomycetes</taxon>
        <taxon>Micrococcales</taxon>
        <taxon>Microbacteriaceae</taxon>
        <taxon>Microbacterium</taxon>
    </lineage>
</organism>
<feature type="domain" description="VTT" evidence="8">
    <location>
        <begin position="60"/>
        <end position="186"/>
    </location>
</feature>
<evidence type="ECO:0000259" key="8">
    <source>
        <dbReference type="Pfam" id="PF09335"/>
    </source>
</evidence>
<dbReference type="EMBL" id="CP018762">
    <property type="protein sequence ID" value="APZ33534.1"/>
    <property type="molecule type" value="Genomic_DNA"/>
</dbReference>
<accession>A0A1P8U612</accession>
<comment type="subcellular location">
    <subcellularLocation>
        <location evidence="1">Cell membrane</location>
        <topology evidence="1">Multi-pass membrane protein</topology>
    </subcellularLocation>
</comment>
<feature type="transmembrane region" description="Helical" evidence="7">
    <location>
        <begin position="202"/>
        <end position="221"/>
    </location>
</feature>
<feature type="transmembrane region" description="Helical" evidence="7">
    <location>
        <begin position="167"/>
        <end position="190"/>
    </location>
</feature>
<keyword evidence="6 7" id="KW-0472">Membrane</keyword>
<dbReference type="Proteomes" id="UP000187185">
    <property type="component" value="Chromosome"/>
</dbReference>
<keyword evidence="4 7" id="KW-0812">Transmembrane</keyword>
<reference evidence="9 10" key="1">
    <citation type="submission" date="2016-12" db="EMBL/GenBank/DDBJ databases">
        <title>Complete genome sequence of Microbacterium aurum KACC 15219.</title>
        <authorList>
            <person name="Jung Y."/>
            <person name="Shin J.-H."/>
            <person name="Lee Y.-J."/>
            <person name="Yi H."/>
            <person name="Bahn Y.-S."/>
            <person name="Kim J.F."/>
            <person name="Lee D.-W."/>
        </authorList>
    </citation>
    <scope>NUCLEOTIDE SEQUENCE [LARGE SCALE GENOMIC DNA]</scope>
    <source>
        <strain evidence="9 10">KACC 15219</strain>
    </source>
</reference>
<dbReference type="GO" id="GO:0005886">
    <property type="term" value="C:plasma membrane"/>
    <property type="evidence" value="ECO:0007669"/>
    <property type="project" value="UniProtKB-SubCell"/>
</dbReference>
<keyword evidence="10" id="KW-1185">Reference proteome</keyword>
<feature type="transmembrane region" description="Helical" evidence="7">
    <location>
        <begin position="84"/>
        <end position="107"/>
    </location>
</feature>
<protein>
    <recommendedName>
        <fullName evidence="8">VTT domain-containing protein</fullName>
    </recommendedName>
</protein>
<evidence type="ECO:0000256" key="1">
    <source>
        <dbReference type="ARBA" id="ARBA00004651"/>
    </source>
</evidence>
<dbReference type="Pfam" id="PF09335">
    <property type="entry name" value="VTT_dom"/>
    <property type="match status" value="1"/>
</dbReference>
<dbReference type="PANTHER" id="PTHR42709:SF6">
    <property type="entry name" value="UNDECAPRENYL PHOSPHATE TRANSPORTER A"/>
    <property type="match status" value="1"/>
</dbReference>
<dbReference type="RefSeq" id="WP_076689523.1">
    <property type="nucleotide sequence ID" value="NZ_CP018762.1"/>
</dbReference>
<evidence type="ECO:0000313" key="10">
    <source>
        <dbReference type="Proteomes" id="UP000187185"/>
    </source>
</evidence>
<comment type="similarity">
    <text evidence="2">Belongs to the DedA family.</text>
</comment>
<sequence>MTIAFALAAPTRSPLAPAADASHDGSWLSALADWTVGLMEIIGPAGAGIAIALENLFPPLPSEVILPMAGLAASRGAFTIVEAIAWTTAGAVVGAFLLYGLGAWLGLDRLRSIAARVPLLHPEDIDKTVAWFSRHGGKAVFFGRMIPIFRSLISIPAGVTRMPLWRFGLLSAAGSLAWNTVFVLCGFFLGEAWPVIEQYTDILQYVVIAAAIAAVAWFVLARVRGLWAQRRAAKVPGE</sequence>
<dbReference type="AlphaFoldDB" id="A0A1P8U612"/>
<evidence type="ECO:0000256" key="2">
    <source>
        <dbReference type="ARBA" id="ARBA00010792"/>
    </source>
</evidence>
<evidence type="ECO:0000256" key="3">
    <source>
        <dbReference type="ARBA" id="ARBA00022475"/>
    </source>
</evidence>